<gene>
    <name evidence="8" type="ORF">A2358_01820</name>
</gene>
<dbReference type="NCBIfam" id="TIGR01573">
    <property type="entry name" value="cas2"/>
    <property type="match status" value="1"/>
</dbReference>
<sequence length="198" mass="23393">MKEMKDMKIRYGEITKDVLLVFATAGVFTIAATSPYFLINLTRAIIRDGGYNKKYRNLKEKVLARSLTGLNKNKIIIFKESEGKFSVKLTEKGKKVAREILFDNMEVEKQKIWDKKWRIIIFDIPERKGRQARNAMRWKLQKMGFFQLQKSVWVFPYPCEKEVQLISEVFKINPFVNIVTAEKIYNDNNLMEHFRLSV</sequence>
<comment type="caution">
    <text evidence="8">The sequence shown here is derived from an EMBL/GenBank/DDBJ whole genome shotgun (WGS) entry which is preliminary data.</text>
</comment>
<dbReference type="InterPro" id="IPR021127">
    <property type="entry name" value="CRISPR_associated_Cas2"/>
</dbReference>
<keyword evidence="6" id="KW-0051">Antiviral defense</keyword>
<evidence type="ECO:0000313" key="9">
    <source>
        <dbReference type="Proteomes" id="UP000178650"/>
    </source>
</evidence>
<dbReference type="Proteomes" id="UP000178650">
    <property type="component" value="Unassembled WGS sequence"/>
</dbReference>
<evidence type="ECO:0000259" key="7">
    <source>
        <dbReference type="Pfam" id="PF20803"/>
    </source>
</evidence>
<evidence type="ECO:0000256" key="6">
    <source>
        <dbReference type="ARBA" id="ARBA00023118"/>
    </source>
</evidence>
<dbReference type="GO" id="GO:0004521">
    <property type="term" value="F:RNA endonuclease activity"/>
    <property type="evidence" value="ECO:0007669"/>
    <property type="project" value="InterPro"/>
</dbReference>
<dbReference type="STRING" id="1802223.A2358_01820"/>
<name>A0A1G2IUL0_9BACT</name>
<organism evidence="8 9">
    <name type="scientific">Candidatus Staskawiczbacteria bacterium RIFOXYB1_FULL_37_44</name>
    <dbReference type="NCBI Taxonomy" id="1802223"/>
    <lineage>
        <taxon>Bacteria</taxon>
        <taxon>Candidatus Staskawicziibacteriota</taxon>
    </lineage>
</organism>
<dbReference type="GO" id="GO:0043571">
    <property type="term" value="P:maintenance of CRISPR repeat elements"/>
    <property type="evidence" value="ECO:0007669"/>
    <property type="project" value="InterPro"/>
</dbReference>
<reference evidence="8 9" key="1">
    <citation type="journal article" date="2016" name="Nat. Commun.">
        <title>Thousands of microbial genomes shed light on interconnected biogeochemical processes in an aquifer system.</title>
        <authorList>
            <person name="Anantharaman K."/>
            <person name="Brown C.T."/>
            <person name="Hug L.A."/>
            <person name="Sharon I."/>
            <person name="Castelle C.J."/>
            <person name="Probst A.J."/>
            <person name="Thomas B.C."/>
            <person name="Singh A."/>
            <person name="Wilkins M.J."/>
            <person name="Karaoz U."/>
            <person name="Brodie E.L."/>
            <person name="Williams K.H."/>
            <person name="Hubbard S.S."/>
            <person name="Banfield J.F."/>
        </authorList>
    </citation>
    <scope>NUCLEOTIDE SEQUENCE [LARGE SCALE GENOMIC DNA]</scope>
</reference>
<evidence type="ECO:0000256" key="5">
    <source>
        <dbReference type="ARBA" id="ARBA00022842"/>
    </source>
</evidence>
<dbReference type="EMBL" id="MHPJ01000017">
    <property type="protein sequence ID" value="OGZ78594.1"/>
    <property type="molecule type" value="Genomic_DNA"/>
</dbReference>
<dbReference type="SUPFAM" id="SSF143430">
    <property type="entry name" value="TTP0101/SSO1404-like"/>
    <property type="match status" value="1"/>
</dbReference>
<keyword evidence="1" id="KW-0540">Nuclease</keyword>
<dbReference type="Gene3D" id="3.30.70.2650">
    <property type="match status" value="1"/>
</dbReference>
<feature type="domain" description="Transcriptional repressor PaaX-like central Cas2-like" evidence="7">
    <location>
        <begin position="112"/>
        <end position="186"/>
    </location>
</feature>
<evidence type="ECO:0000256" key="3">
    <source>
        <dbReference type="ARBA" id="ARBA00022759"/>
    </source>
</evidence>
<keyword evidence="5" id="KW-0460">Magnesium</keyword>
<dbReference type="Pfam" id="PF20803">
    <property type="entry name" value="PaaX_M"/>
    <property type="match status" value="1"/>
</dbReference>
<keyword evidence="4" id="KW-0378">Hydrolase</keyword>
<dbReference type="AlphaFoldDB" id="A0A1G2IUL0"/>
<evidence type="ECO:0000256" key="1">
    <source>
        <dbReference type="ARBA" id="ARBA00022722"/>
    </source>
</evidence>
<dbReference type="InterPro" id="IPR048846">
    <property type="entry name" value="PaaX-like_central"/>
</dbReference>
<evidence type="ECO:0000256" key="4">
    <source>
        <dbReference type="ARBA" id="ARBA00022801"/>
    </source>
</evidence>
<evidence type="ECO:0000256" key="2">
    <source>
        <dbReference type="ARBA" id="ARBA00022723"/>
    </source>
</evidence>
<evidence type="ECO:0000313" key="8">
    <source>
        <dbReference type="EMBL" id="OGZ78594.1"/>
    </source>
</evidence>
<proteinExistence type="predicted"/>
<accession>A0A1G2IUL0</accession>
<keyword evidence="2" id="KW-0479">Metal-binding</keyword>
<keyword evidence="3 8" id="KW-0255">Endonuclease</keyword>
<protein>
    <submittedName>
        <fullName evidence="8">CRISPR-associated endonuclease Cas2</fullName>
    </submittedName>
</protein>